<keyword evidence="5" id="KW-0677">Repeat</keyword>
<dbReference type="InterPro" id="IPR018511">
    <property type="entry name" value="Hemolysin-typ_Ca-bd_CS"/>
</dbReference>
<accession>A0A7Z7HQW7</accession>
<keyword evidence="7" id="KW-0472">Membrane</keyword>
<evidence type="ECO:0008006" key="10">
    <source>
        <dbReference type="Google" id="ProtNLM"/>
    </source>
</evidence>
<dbReference type="PANTHER" id="PTHR38340">
    <property type="entry name" value="S-LAYER PROTEIN"/>
    <property type="match status" value="1"/>
</dbReference>
<keyword evidence="9" id="KW-1185">Reference proteome</keyword>
<dbReference type="Gene3D" id="2.150.10.10">
    <property type="entry name" value="Serralysin-like metalloprotease, C-terminal"/>
    <property type="match status" value="2"/>
</dbReference>
<name>A0A7Z7HQW7_9PROT</name>
<dbReference type="InterPro" id="IPR003995">
    <property type="entry name" value="RTX_toxin_determinant-A"/>
</dbReference>
<evidence type="ECO:0000256" key="3">
    <source>
        <dbReference type="ARBA" id="ARBA00022525"/>
    </source>
</evidence>
<comment type="subcellular location">
    <subcellularLocation>
        <location evidence="1">Membrane</location>
    </subcellularLocation>
    <subcellularLocation>
        <location evidence="2">Secreted</location>
    </subcellularLocation>
</comment>
<reference evidence="8" key="1">
    <citation type="submission" date="2017-03" db="EMBL/GenBank/DDBJ databases">
        <authorList>
            <consortium name="AG Boll"/>
        </authorList>
    </citation>
    <scope>NUCLEOTIDE SEQUENCE [LARGE SCALE GENOMIC DNA]</scope>
    <source>
        <strain evidence="8">Chol</strain>
    </source>
</reference>
<dbReference type="GO" id="GO:0016020">
    <property type="term" value="C:membrane"/>
    <property type="evidence" value="ECO:0007669"/>
    <property type="project" value="UniProtKB-SubCell"/>
</dbReference>
<dbReference type="GO" id="GO:0005576">
    <property type="term" value="C:extracellular region"/>
    <property type="evidence" value="ECO:0007669"/>
    <property type="project" value="UniProtKB-SubCell"/>
</dbReference>
<dbReference type="PRINTS" id="PR00313">
    <property type="entry name" value="CABNDNGRPT"/>
</dbReference>
<dbReference type="PANTHER" id="PTHR38340:SF1">
    <property type="entry name" value="S-LAYER PROTEIN"/>
    <property type="match status" value="1"/>
</dbReference>
<protein>
    <recommendedName>
        <fullName evidence="10">Haemolysin-type calcium binding-related domain-containing protein</fullName>
    </recommendedName>
</protein>
<dbReference type="InterPro" id="IPR050557">
    <property type="entry name" value="RTX_toxin/Mannuronan_C5-epim"/>
</dbReference>
<organism evidence="8 9">
    <name type="scientific">Sterolibacterium denitrificans</name>
    <dbReference type="NCBI Taxonomy" id="157592"/>
    <lineage>
        <taxon>Bacteria</taxon>
        <taxon>Pseudomonadati</taxon>
        <taxon>Pseudomonadota</taxon>
        <taxon>Betaproteobacteria</taxon>
        <taxon>Nitrosomonadales</taxon>
        <taxon>Sterolibacteriaceae</taxon>
        <taxon>Sterolibacterium</taxon>
    </lineage>
</organism>
<gene>
    <name evidence="8" type="ORF">SDENCHOL_20065</name>
</gene>
<keyword evidence="4" id="KW-0800">Toxin</keyword>
<evidence type="ECO:0000256" key="2">
    <source>
        <dbReference type="ARBA" id="ARBA00004613"/>
    </source>
</evidence>
<dbReference type="SUPFAM" id="SSF53474">
    <property type="entry name" value="alpha/beta-Hydrolases"/>
    <property type="match status" value="1"/>
</dbReference>
<dbReference type="Gene3D" id="3.40.50.1820">
    <property type="entry name" value="alpha/beta hydrolase"/>
    <property type="match status" value="1"/>
</dbReference>
<evidence type="ECO:0000313" key="8">
    <source>
        <dbReference type="EMBL" id="SMB26129.1"/>
    </source>
</evidence>
<evidence type="ECO:0000256" key="6">
    <source>
        <dbReference type="ARBA" id="ARBA00023026"/>
    </source>
</evidence>
<dbReference type="InterPro" id="IPR029058">
    <property type="entry name" value="AB_hydrolase_fold"/>
</dbReference>
<evidence type="ECO:0000256" key="4">
    <source>
        <dbReference type="ARBA" id="ARBA00022656"/>
    </source>
</evidence>
<dbReference type="RefSeq" id="WP_154716612.1">
    <property type="nucleotide sequence ID" value="NZ_LT837803.1"/>
</dbReference>
<dbReference type="SUPFAM" id="SSF51120">
    <property type="entry name" value="beta-Roll"/>
    <property type="match status" value="2"/>
</dbReference>
<evidence type="ECO:0000256" key="1">
    <source>
        <dbReference type="ARBA" id="ARBA00004370"/>
    </source>
</evidence>
<dbReference type="PRINTS" id="PR01488">
    <property type="entry name" value="RTXTOXINA"/>
</dbReference>
<proteinExistence type="predicted"/>
<evidence type="ECO:0000256" key="5">
    <source>
        <dbReference type="ARBA" id="ARBA00022737"/>
    </source>
</evidence>
<dbReference type="GO" id="GO:0090729">
    <property type="term" value="F:toxin activity"/>
    <property type="evidence" value="ECO:0007669"/>
    <property type="project" value="UniProtKB-KW"/>
</dbReference>
<dbReference type="InterPro" id="IPR011049">
    <property type="entry name" value="Serralysin-like_metalloprot_C"/>
</dbReference>
<sequence>MNYIQKYFTQAELALASYANLLPGIPNSTVLQDDGRGLSSTQATQFAQTYAVVTQYNDSGTSFSATVFKDAGGNLTLAIRGTAELTGTSNDLSTDSDIAVYGAGYDQIVAMVNWWQRATTPTNETAIQYKIVPGPLDPHDGFQFGILWLKIEAPVAGTGELVSALAGDPDHRLDVTGHSLGGHLAMAFSTLFPSDAGSVTVFNAPGFIDKATNRAFFAALGGSVPTGGDITNVIADEAAIGSPPWNAIAKLHSRPGTPVDVAIEKQFNSDEPTFQAAFNHSQQTLTDSLAVYALLAVLDPALSTNAYKSILNAAVSGTAASLEGIVDAIERVLGLGDSPLPIGNDNRDALYQAIAAINATTEQRNLAGTLKIIPIAGMAATLAAAATTNPDALATRYALKELNPFAVLGLDYSQHNQAGELDLYDPVTGSGQLTESWLADRAALLVAFNQARTADLVATGGVFQVDSTGNDGVRYTDVGSGLAVKVGQTTLDPQRIVFGGEGSDTITGGSQGDHLYGGAGNDTLNGGDGRDYLEGGFGDDTLEGGKGNDILKGGAGNDIYVFNSGDGVDIIEDSAGQDRIFYAGIQLTGGGAIVESGSVWQQKSGEMIFTYTVSQVTENGETYQCLLISCPDGTIQVNRWQSGHLGITLEGAEAPPAKSGPKETYESEQGTLFVGDDFDNQLVGGAKNDLLAGGRGEDRLLGGEGNDFLLGGYEELPLVAGEKQIVNLSDKSIVISANQEFWRMAA</sequence>
<dbReference type="InterPro" id="IPR001343">
    <property type="entry name" value="Hemolysn_Ca-bd"/>
</dbReference>
<dbReference type="EMBL" id="LT837803">
    <property type="protein sequence ID" value="SMB26129.1"/>
    <property type="molecule type" value="Genomic_DNA"/>
</dbReference>
<dbReference type="Proteomes" id="UP000242886">
    <property type="component" value="Chromosome SDENCHOL"/>
</dbReference>
<dbReference type="Pfam" id="PF00353">
    <property type="entry name" value="HemolysinCabind"/>
    <property type="match status" value="3"/>
</dbReference>
<evidence type="ECO:0000313" key="9">
    <source>
        <dbReference type="Proteomes" id="UP000242886"/>
    </source>
</evidence>
<dbReference type="AlphaFoldDB" id="A0A7Z7HQW7"/>
<dbReference type="PROSITE" id="PS00330">
    <property type="entry name" value="HEMOLYSIN_CALCIUM"/>
    <property type="match status" value="4"/>
</dbReference>
<dbReference type="GO" id="GO:0005509">
    <property type="term" value="F:calcium ion binding"/>
    <property type="evidence" value="ECO:0007669"/>
    <property type="project" value="InterPro"/>
</dbReference>
<keyword evidence="3" id="KW-0964">Secreted</keyword>
<keyword evidence="6" id="KW-0843">Virulence</keyword>
<evidence type="ECO:0000256" key="7">
    <source>
        <dbReference type="ARBA" id="ARBA00023136"/>
    </source>
</evidence>